<proteinExistence type="predicted"/>
<feature type="compositionally biased region" description="Low complexity" evidence="1">
    <location>
        <begin position="172"/>
        <end position="188"/>
    </location>
</feature>
<dbReference type="STRING" id="2711.A0A067DU80"/>
<evidence type="ECO:0000313" key="3">
    <source>
        <dbReference type="Proteomes" id="UP000027120"/>
    </source>
</evidence>
<dbReference type="AlphaFoldDB" id="A0A067DU80"/>
<feature type="compositionally biased region" description="Low complexity" evidence="1">
    <location>
        <begin position="115"/>
        <end position="129"/>
    </location>
</feature>
<dbReference type="PaxDb" id="2711-XP_006471626.1"/>
<protein>
    <submittedName>
        <fullName evidence="2">Uncharacterized protein</fullName>
    </submittedName>
</protein>
<feature type="compositionally biased region" description="Low complexity" evidence="1">
    <location>
        <begin position="149"/>
        <end position="164"/>
    </location>
</feature>
<gene>
    <name evidence="2" type="ORF">CISIN_1g022842mg</name>
</gene>
<dbReference type="SMR" id="A0A067DU80"/>
<organism evidence="2 3">
    <name type="scientific">Citrus sinensis</name>
    <name type="common">Sweet orange</name>
    <name type="synonym">Citrus aurantium var. sinensis</name>
    <dbReference type="NCBI Taxonomy" id="2711"/>
    <lineage>
        <taxon>Eukaryota</taxon>
        <taxon>Viridiplantae</taxon>
        <taxon>Streptophyta</taxon>
        <taxon>Embryophyta</taxon>
        <taxon>Tracheophyta</taxon>
        <taxon>Spermatophyta</taxon>
        <taxon>Magnoliopsida</taxon>
        <taxon>eudicotyledons</taxon>
        <taxon>Gunneridae</taxon>
        <taxon>Pentapetalae</taxon>
        <taxon>rosids</taxon>
        <taxon>malvids</taxon>
        <taxon>Sapindales</taxon>
        <taxon>Rutaceae</taxon>
        <taxon>Aurantioideae</taxon>
        <taxon>Citrus</taxon>
    </lineage>
</organism>
<evidence type="ECO:0000256" key="1">
    <source>
        <dbReference type="SAM" id="MobiDB-lite"/>
    </source>
</evidence>
<dbReference type="EMBL" id="KK785213">
    <property type="protein sequence ID" value="KDO46393.1"/>
    <property type="molecule type" value="Genomic_DNA"/>
</dbReference>
<sequence>MADFGNFSDTDEESAIEDVITQAKELSVLEQVSAINCSGFTDDSVLPTELESRFRKLKSFPAATKPKTHINDNHHHIEKRTQSLHHHSNPISKAELLSDSKQNPGGKPGLETAKSVSSCDSSPSSAIFSESKKNPDGEIYFKENSRHGSVSASASVPVVAVSSKLKLKSKSKSFSSPLSSPSSWMDLPSSPPSPPQRKGCFWCSPKNASQKKSRESPILGDDLDWGIKNDEFLSDLNTFSVKEQEKILKKAMKEQERVSREAEKIVKWAKQESMRISDHYGGALDDELSDD</sequence>
<keyword evidence="3" id="KW-1185">Reference proteome</keyword>
<dbReference type="Proteomes" id="UP000027120">
    <property type="component" value="Unassembled WGS sequence"/>
</dbReference>
<feature type="region of interest" description="Disordered" evidence="1">
    <location>
        <begin position="80"/>
        <end position="219"/>
    </location>
</feature>
<feature type="compositionally biased region" description="Basic and acidic residues" evidence="1">
    <location>
        <begin position="130"/>
        <end position="146"/>
    </location>
</feature>
<dbReference type="PANTHER" id="PTHR35692">
    <property type="entry name" value="F26F24.11"/>
    <property type="match status" value="1"/>
</dbReference>
<evidence type="ECO:0000313" key="2">
    <source>
        <dbReference type="EMBL" id="KDO46393.1"/>
    </source>
</evidence>
<dbReference type="PANTHER" id="PTHR35692:SF1">
    <property type="entry name" value="F26F24.11"/>
    <property type="match status" value="1"/>
</dbReference>
<dbReference type="eggNOG" id="ENOG502S0M9">
    <property type="taxonomic scope" value="Eukaryota"/>
</dbReference>
<reference evidence="2 3" key="1">
    <citation type="submission" date="2014-04" db="EMBL/GenBank/DDBJ databases">
        <authorList>
            <consortium name="International Citrus Genome Consortium"/>
            <person name="Gmitter F."/>
            <person name="Chen C."/>
            <person name="Farmerie W."/>
            <person name="Harkins T."/>
            <person name="Desany B."/>
            <person name="Mohiuddin M."/>
            <person name="Kodira C."/>
            <person name="Borodovsky M."/>
            <person name="Lomsadze A."/>
            <person name="Burns P."/>
            <person name="Jenkins J."/>
            <person name="Prochnik S."/>
            <person name="Shu S."/>
            <person name="Chapman J."/>
            <person name="Pitluck S."/>
            <person name="Schmutz J."/>
            <person name="Rokhsar D."/>
        </authorList>
    </citation>
    <scope>NUCLEOTIDE SEQUENCE</scope>
</reference>
<accession>A0A067DU80</accession>
<name>A0A067DU80_CITSI</name>